<accession>A0AC35TSA6</accession>
<proteinExistence type="predicted"/>
<dbReference type="WBParaSite" id="RSKR_0000364200.1">
    <property type="protein sequence ID" value="RSKR_0000364200.1"/>
    <property type="gene ID" value="RSKR_0000364200"/>
</dbReference>
<name>A0AC35TSA6_9BILA</name>
<organism evidence="1 2">
    <name type="scientific">Rhabditophanes sp. KR3021</name>
    <dbReference type="NCBI Taxonomy" id="114890"/>
    <lineage>
        <taxon>Eukaryota</taxon>
        <taxon>Metazoa</taxon>
        <taxon>Ecdysozoa</taxon>
        <taxon>Nematoda</taxon>
        <taxon>Chromadorea</taxon>
        <taxon>Rhabditida</taxon>
        <taxon>Tylenchina</taxon>
        <taxon>Panagrolaimomorpha</taxon>
        <taxon>Strongyloidoidea</taxon>
        <taxon>Alloionematidae</taxon>
        <taxon>Rhabditophanes</taxon>
    </lineage>
</organism>
<dbReference type="Proteomes" id="UP000095286">
    <property type="component" value="Unplaced"/>
</dbReference>
<protein>
    <submittedName>
        <fullName evidence="2">BZIP domain-containing protein</fullName>
    </submittedName>
</protein>
<evidence type="ECO:0000313" key="1">
    <source>
        <dbReference type="Proteomes" id="UP000095286"/>
    </source>
</evidence>
<evidence type="ECO:0000313" key="2">
    <source>
        <dbReference type="WBParaSite" id="RSKR_0000364200.1"/>
    </source>
</evidence>
<sequence>MFSSKKSSTIKSGDEMDIPRDSQYSGNISAVTENLAYGEPRSNKRFNNRKTKSCSGKEMSSRNDHTYGSTKQDSSRHNKRYQKEEDSVYHSSNSSIDINDYSDRRRLKLSSMDRYERIMEARYEDMRMEMRKLRKENEDLKMENGYIQRKFNKLLNDNVHFKQSQSSKLRKVEQQNEDMLVKIKYLGDLISRQQSTSIFNSTLPHPVGRNSPKLSVGSLNVSNIFNLNTINQPFAQLNFDDSKDEIKTFRHGQFQPIITSDVIKDEEKSFHRDQGPVFMPFDDNEDEIKKFRTTEEDSLSIDELKQFQGFSFKNNMSR</sequence>
<reference evidence="2" key="1">
    <citation type="submission" date="2016-11" db="UniProtKB">
        <authorList>
            <consortium name="WormBaseParasite"/>
        </authorList>
    </citation>
    <scope>IDENTIFICATION</scope>
    <source>
        <strain evidence="2">KR3021</strain>
    </source>
</reference>